<feature type="compositionally biased region" description="Polar residues" evidence="1">
    <location>
        <begin position="1"/>
        <end position="12"/>
    </location>
</feature>
<sequence>MNPMQMDSSRGTSMCLDEPEEEEEPEEQEEGMPTPKPKVKLSLCLDLAKNDLSNYKPNNIGKVAITPDIPPRNETLEAKIALWNKVIEMNEDKHKKYNKKQDSSFESKKNSLHRTTPWGGWNKNATAIRNTTGITVENNKEYFELVQKLQQALEKEKAVKVSKRSIEDKLTYESAHPTYFEQRGGRKQLLAKSVGIETFGPWPLFLPPRDLKAGQQARIFFAPQSSSKFAAWSNSKSGHAVLVITLLLNAALGFNAFRLRRKQHAKLLA</sequence>
<keyword evidence="2" id="KW-0812">Transmembrane</keyword>
<keyword evidence="4" id="KW-1185">Reference proteome</keyword>
<name>A0ABN7RVM8_OIKDI</name>
<accession>A0ABN7RVM8</accession>
<evidence type="ECO:0000256" key="1">
    <source>
        <dbReference type="SAM" id="MobiDB-lite"/>
    </source>
</evidence>
<dbReference type="EMBL" id="OU015568">
    <property type="protein sequence ID" value="CAG5084750.1"/>
    <property type="molecule type" value="Genomic_DNA"/>
</dbReference>
<feature type="transmembrane region" description="Helical" evidence="2">
    <location>
        <begin position="238"/>
        <end position="257"/>
    </location>
</feature>
<protein>
    <submittedName>
        <fullName evidence="3">Oidioi.mRNA.OKI2018_I69.PAR.g10727.t1.cds</fullName>
    </submittedName>
</protein>
<feature type="compositionally biased region" description="Basic and acidic residues" evidence="1">
    <location>
        <begin position="98"/>
        <end position="109"/>
    </location>
</feature>
<evidence type="ECO:0000313" key="4">
    <source>
        <dbReference type="Proteomes" id="UP001158576"/>
    </source>
</evidence>
<dbReference type="Proteomes" id="UP001158576">
    <property type="component" value="Chromosome PAR"/>
</dbReference>
<keyword evidence="2" id="KW-1133">Transmembrane helix</keyword>
<organism evidence="3 4">
    <name type="scientific">Oikopleura dioica</name>
    <name type="common">Tunicate</name>
    <dbReference type="NCBI Taxonomy" id="34765"/>
    <lineage>
        <taxon>Eukaryota</taxon>
        <taxon>Metazoa</taxon>
        <taxon>Chordata</taxon>
        <taxon>Tunicata</taxon>
        <taxon>Appendicularia</taxon>
        <taxon>Copelata</taxon>
        <taxon>Oikopleuridae</taxon>
        <taxon>Oikopleura</taxon>
    </lineage>
</organism>
<feature type="compositionally biased region" description="Acidic residues" evidence="1">
    <location>
        <begin position="17"/>
        <end position="30"/>
    </location>
</feature>
<evidence type="ECO:0000256" key="2">
    <source>
        <dbReference type="SAM" id="Phobius"/>
    </source>
</evidence>
<proteinExistence type="predicted"/>
<gene>
    <name evidence="3" type="ORF">OKIOD_LOCUS2285</name>
</gene>
<feature type="region of interest" description="Disordered" evidence="1">
    <location>
        <begin position="1"/>
        <end position="38"/>
    </location>
</feature>
<reference evidence="3 4" key="1">
    <citation type="submission" date="2021-04" db="EMBL/GenBank/DDBJ databases">
        <authorList>
            <person name="Bliznina A."/>
        </authorList>
    </citation>
    <scope>NUCLEOTIDE SEQUENCE [LARGE SCALE GENOMIC DNA]</scope>
</reference>
<feature type="region of interest" description="Disordered" evidence="1">
    <location>
        <begin position="98"/>
        <end position="120"/>
    </location>
</feature>
<evidence type="ECO:0000313" key="3">
    <source>
        <dbReference type="EMBL" id="CAG5084750.1"/>
    </source>
</evidence>
<keyword evidence="2" id="KW-0472">Membrane</keyword>